<proteinExistence type="predicted"/>
<accession>X6LSH7</accession>
<name>X6LSH7_RETFI</name>
<gene>
    <name evidence="1" type="ORF">RFI_32553</name>
</gene>
<sequence>KNIQVNLQDKNKKTAFMYAIQLKHVSIIECFLDWNQAIRKTDGDNAGIDWNLQNDKGQSTYDLLKENFKDDEQLLKKVVL</sequence>
<dbReference type="InterPro" id="IPR036770">
    <property type="entry name" value="Ankyrin_rpt-contain_sf"/>
</dbReference>
<dbReference type="EMBL" id="ASPP01028869">
    <property type="protein sequence ID" value="ETO04843.1"/>
    <property type="molecule type" value="Genomic_DNA"/>
</dbReference>
<evidence type="ECO:0000313" key="2">
    <source>
        <dbReference type="Proteomes" id="UP000023152"/>
    </source>
</evidence>
<reference evidence="1 2" key="1">
    <citation type="journal article" date="2013" name="Curr. Biol.">
        <title>The Genome of the Foraminiferan Reticulomyxa filosa.</title>
        <authorList>
            <person name="Glockner G."/>
            <person name="Hulsmann N."/>
            <person name="Schleicher M."/>
            <person name="Noegel A.A."/>
            <person name="Eichinger L."/>
            <person name="Gallinger C."/>
            <person name="Pawlowski J."/>
            <person name="Sierra R."/>
            <person name="Euteneuer U."/>
            <person name="Pillet L."/>
            <person name="Moustafa A."/>
            <person name="Platzer M."/>
            <person name="Groth M."/>
            <person name="Szafranski K."/>
            <person name="Schliwa M."/>
        </authorList>
    </citation>
    <scope>NUCLEOTIDE SEQUENCE [LARGE SCALE GENOMIC DNA]</scope>
</reference>
<dbReference type="AlphaFoldDB" id="X6LSH7"/>
<dbReference type="Proteomes" id="UP000023152">
    <property type="component" value="Unassembled WGS sequence"/>
</dbReference>
<evidence type="ECO:0008006" key="3">
    <source>
        <dbReference type="Google" id="ProtNLM"/>
    </source>
</evidence>
<dbReference type="Gene3D" id="1.25.40.20">
    <property type="entry name" value="Ankyrin repeat-containing domain"/>
    <property type="match status" value="1"/>
</dbReference>
<evidence type="ECO:0000313" key="1">
    <source>
        <dbReference type="EMBL" id="ETO04843.1"/>
    </source>
</evidence>
<keyword evidence="2" id="KW-1185">Reference proteome</keyword>
<protein>
    <recommendedName>
        <fullName evidence="3">Ankyrin repeat protein</fullName>
    </recommendedName>
</protein>
<comment type="caution">
    <text evidence="1">The sequence shown here is derived from an EMBL/GenBank/DDBJ whole genome shotgun (WGS) entry which is preliminary data.</text>
</comment>
<organism evidence="1 2">
    <name type="scientific">Reticulomyxa filosa</name>
    <dbReference type="NCBI Taxonomy" id="46433"/>
    <lineage>
        <taxon>Eukaryota</taxon>
        <taxon>Sar</taxon>
        <taxon>Rhizaria</taxon>
        <taxon>Retaria</taxon>
        <taxon>Foraminifera</taxon>
        <taxon>Monothalamids</taxon>
        <taxon>Reticulomyxidae</taxon>
        <taxon>Reticulomyxa</taxon>
    </lineage>
</organism>
<dbReference type="SUPFAM" id="SSF48403">
    <property type="entry name" value="Ankyrin repeat"/>
    <property type="match status" value="1"/>
</dbReference>
<feature type="non-terminal residue" evidence="1">
    <location>
        <position position="1"/>
    </location>
</feature>